<dbReference type="OrthoDB" id="497462at2759"/>
<feature type="region of interest" description="Disordered" evidence="5">
    <location>
        <begin position="260"/>
        <end position="318"/>
    </location>
</feature>
<dbReference type="GO" id="GO:0016020">
    <property type="term" value="C:membrane"/>
    <property type="evidence" value="ECO:0007669"/>
    <property type="project" value="UniProtKB-SubCell"/>
</dbReference>
<evidence type="ECO:0000313" key="7">
    <source>
        <dbReference type="EMBL" id="EEH51310.1"/>
    </source>
</evidence>
<dbReference type="PANTHER" id="PTHR43701:SF2">
    <property type="entry name" value="MEMBRANE TRANSPORTER PROTEIN YJNA-RELATED"/>
    <property type="match status" value="1"/>
</dbReference>
<evidence type="ECO:0000256" key="3">
    <source>
        <dbReference type="ARBA" id="ARBA00022989"/>
    </source>
</evidence>
<evidence type="ECO:0000256" key="2">
    <source>
        <dbReference type="ARBA" id="ARBA00022692"/>
    </source>
</evidence>
<proteinExistence type="predicted"/>
<dbReference type="EMBL" id="GG663751">
    <property type="protein sequence ID" value="EEH51310.1"/>
    <property type="molecule type" value="Genomic_DNA"/>
</dbReference>
<dbReference type="RefSeq" id="XP_003064405.1">
    <property type="nucleotide sequence ID" value="XM_003064359.1"/>
</dbReference>
<reference evidence="7 8" key="1">
    <citation type="journal article" date="2009" name="Science">
        <title>Green evolution and dynamic adaptations revealed by genomes of the marine picoeukaryotes Micromonas.</title>
        <authorList>
            <person name="Worden A.Z."/>
            <person name="Lee J.H."/>
            <person name="Mock T."/>
            <person name="Rouze P."/>
            <person name="Simmons M.P."/>
            <person name="Aerts A.L."/>
            <person name="Allen A.E."/>
            <person name="Cuvelier M.L."/>
            <person name="Derelle E."/>
            <person name="Everett M.V."/>
            <person name="Foulon E."/>
            <person name="Grimwood J."/>
            <person name="Gundlach H."/>
            <person name="Henrissat B."/>
            <person name="Napoli C."/>
            <person name="McDonald S.M."/>
            <person name="Parker M.S."/>
            <person name="Rombauts S."/>
            <person name="Salamov A."/>
            <person name="Von Dassow P."/>
            <person name="Badger J.H."/>
            <person name="Coutinho P.M."/>
            <person name="Demir E."/>
            <person name="Dubchak I."/>
            <person name="Gentemann C."/>
            <person name="Eikrem W."/>
            <person name="Gready J.E."/>
            <person name="John U."/>
            <person name="Lanier W."/>
            <person name="Lindquist E.A."/>
            <person name="Lucas S."/>
            <person name="Mayer K.F."/>
            <person name="Moreau H."/>
            <person name="Not F."/>
            <person name="Otillar R."/>
            <person name="Panaud O."/>
            <person name="Pangilinan J."/>
            <person name="Paulsen I."/>
            <person name="Piegu B."/>
            <person name="Poliakov A."/>
            <person name="Robbens S."/>
            <person name="Schmutz J."/>
            <person name="Toulza E."/>
            <person name="Wyss T."/>
            <person name="Zelensky A."/>
            <person name="Zhou K."/>
            <person name="Armbrust E.V."/>
            <person name="Bhattacharya D."/>
            <person name="Goodenough U.W."/>
            <person name="Van de Peer Y."/>
            <person name="Grigoriev I.V."/>
        </authorList>
    </citation>
    <scope>NUCLEOTIDE SEQUENCE [LARGE SCALE GENOMIC DNA]</scope>
    <source>
        <strain evidence="7 8">CCMP1545</strain>
    </source>
</reference>
<dbReference type="KEGG" id="mpp:MICPUCDRAFT_54393"/>
<keyword evidence="2 6" id="KW-0812">Transmembrane</keyword>
<evidence type="ECO:0000256" key="4">
    <source>
        <dbReference type="ARBA" id="ARBA00023136"/>
    </source>
</evidence>
<feature type="transmembrane region" description="Helical" evidence="6">
    <location>
        <begin position="354"/>
        <end position="375"/>
    </location>
</feature>
<feature type="transmembrane region" description="Helical" evidence="6">
    <location>
        <begin position="28"/>
        <end position="54"/>
    </location>
</feature>
<feature type="transmembrane region" description="Helical" evidence="6">
    <location>
        <begin position="66"/>
        <end position="87"/>
    </location>
</feature>
<comment type="subcellular location">
    <subcellularLocation>
        <location evidence="1">Membrane</location>
        <topology evidence="1">Multi-pass membrane protein</topology>
    </subcellularLocation>
</comment>
<dbReference type="Proteomes" id="UP000001876">
    <property type="component" value="Unassembled WGS sequence"/>
</dbReference>
<evidence type="ECO:0000256" key="1">
    <source>
        <dbReference type="ARBA" id="ARBA00004141"/>
    </source>
</evidence>
<feature type="transmembrane region" description="Helical" evidence="6">
    <location>
        <begin position="387"/>
        <end position="405"/>
    </location>
</feature>
<gene>
    <name evidence="7" type="ORF">MICPUCDRAFT_54393</name>
</gene>
<evidence type="ECO:0000256" key="5">
    <source>
        <dbReference type="SAM" id="MobiDB-lite"/>
    </source>
</evidence>
<accession>C1N974</accession>
<feature type="transmembrane region" description="Helical" evidence="6">
    <location>
        <begin position="93"/>
        <end position="114"/>
    </location>
</feature>
<dbReference type="eggNOG" id="ENOG502QUWR">
    <property type="taxonomic scope" value="Eukaryota"/>
</dbReference>
<organism evidence="8">
    <name type="scientific">Micromonas pusilla (strain CCMP1545)</name>
    <name type="common">Picoplanktonic green alga</name>
    <dbReference type="NCBI Taxonomy" id="564608"/>
    <lineage>
        <taxon>Eukaryota</taxon>
        <taxon>Viridiplantae</taxon>
        <taxon>Chlorophyta</taxon>
        <taxon>Mamiellophyceae</taxon>
        <taxon>Mamiellales</taxon>
        <taxon>Mamiellaceae</taxon>
        <taxon>Micromonas</taxon>
    </lineage>
</organism>
<evidence type="ECO:0000256" key="6">
    <source>
        <dbReference type="SAM" id="Phobius"/>
    </source>
</evidence>
<dbReference type="Pfam" id="PF01925">
    <property type="entry name" value="TauE"/>
    <property type="match status" value="2"/>
</dbReference>
<evidence type="ECO:0000313" key="8">
    <source>
        <dbReference type="Proteomes" id="UP000001876"/>
    </source>
</evidence>
<keyword evidence="4 6" id="KW-0472">Membrane</keyword>
<keyword evidence="8" id="KW-1185">Reference proteome</keyword>
<feature type="compositionally biased region" description="Basic and acidic residues" evidence="5">
    <location>
        <begin position="265"/>
        <end position="274"/>
    </location>
</feature>
<sequence>MSAAKAATKVAATAAKCVSAPLKPGWQYFTAGCGTCAGSLSALTGLGGAVVFVPTCSKLGMTAKKIVGTTVVAVTCATTAGSYAYASNNVTDIPAAIAIGVVGAATTPFGQMIAKRISGKTLRKWCGGALLMCAPTAFVKKKTHKPVPGHPELDEPEGSPIMVGDSRPGGAAALALAGKADELVAKGGILAYLNKARSGSHRFPYDRSAAGLGGVGAADGKETSSGPRGITSSKPPPPVARSVDERGAIIRHVGGAWARVRTSARRSDGEAGDAKDDDDSRDNPRVVAGSPAESSKTRGGQDGGGGGGGGDATTTTEVGKSGNAWINMKEQFQERLDNANGSWTEALIAERENFLIGLAVGMIQGTVGVGGGVLVTTYMSMFSDMEVHRICATALMATLVTNTVVVTHHLREGNVRIRVAAVLGATAMAASYVTAKNVSLSVPETAIRGFIASALVASGASMLR</sequence>
<feature type="compositionally biased region" description="Polar residues" evidence="5">
    <location>
        <begin position="223"/>
        <end position="233"/>
    </location>
</feature>
<dbReference type="InterPro" id="IPR002781">
    <property type="entry name" value="TM_pro_TauE-like"/>
</dbReference>
<dbReference type="GeneID" id="9690009"/>
<feature type="region of interest" description="Disordered" evidence="5">
    <location>
        <begin position="214"/>
        <end position="241"/>
    </location>
</feature>
<dbReference type="PANTHER" id="PTHR43701">
    <property type="entry name" value="MEMBRANE TRANSPORTER PROTEIN MJ0441-RELATED"/>
    <property type="match status" value="1"/>
</dbReference>
<name>C1N974_MICPC</name>
<protein>
    <submittedName>
        <fullName evidence="7">4-toluene sulfonate uptake permease</fullName>
    </submittedName>
</protein>
<dbReference type="AlphaFoldDB" id="C1N974"/>
<keyword evidence="3 6" id="KW-1133">Transmembrane helix</keyword>
<feature type="compositionally biased region" description="Gly residues" evidence="5">
    <location>
        <begin position="300"/>
        <end position="311"/>
    </location>
</feature>
<dbReference type="InterPro" id="IPR051598">
    <property type="entry name" value="TSUP/Inactive_protease-like"/>
</dbReference>